<sequence>MRWVPERPGIFLLALVLLQACSDGYPREDAPLPSPFDMDSAQRITALNEIGAKAHMEQRRRFELQGDCGLQVTTKRPKTRELRETFELQRSMDVRVAFDKAGQTFDVHLVSRAEQPEVRLGILLKSTRWTDATRAHLLLQLLARDCGRA</sequence>
<dbReference type="RefSeq" id="WP_320425091.1">
    <property type="nucleotide sequence ID" value="NZ_JAXCLA010000007.1"/>
</dbReference>
<comment type="caution">
    <text evidence="1">The sequence shown here is derived from an EMBL/GenBank/DDBJ whole genome shotgun (WGS) entry which is preliminary data.</text>
</comment>
<evidence type="ECO:0000313" key="2">
    <source>
        <dbReference type="Proteomes" id="UP001285263"/>
    </source>
</evidence>
<protein>
    <recommendedName>
        <fullName evidence="3">DUF4426 domain-containing protein</fullName>
    </recommendedName>
</protein>
<accession>A0ABU5DLG2</accession>
<gene>
    <name evidence="1" type="ORF">SNE35_21645</name>
</gene>
<organism evidence="1 2">
    <name type="scientific">Roseateles agri</name>
    <dbReference type="NCBI Taxonomy" id="3098619"/>
    <lineage>
        <taxon>Bacteria</taxon>
        <taxon>Pseudomonadati</taxon>
        <taxon>Pseudomonadota</taxon>
        <taxon>Betaproteobacteria</taxon>
        <taxon>Burkholderiales</taxon>
        <taxon>Sphaerotilaceae</taxon>
        <taxon>Roseateles</taxon>
    </lineage>
</organism>
<dbReference type="EMBL" id="JAXCLA010000007">
    <property type="protein sequence ID" value="MDY0747126.1"/>
    <property type="molecule type" value="Genomic_DNA"/>
</dbReference>
<dbReference type="Proteomes" id="UP001285263">
    <property type="component" value="Unassembled WGS sequence"/>
</dbReference>
<proteinExistence type="predicted"/>
<evidence type="ECO:0000313" key="1">
    <source>
        <dbReference type="EMBL" id="MDY0747126.1"/>
    </source>
</evidence>
<reference evidence="1 2" key="1">
    <citation type="submission" date="2023-11" db="EMBL/GenBank/DDBJ databases">
        <title>Paucibacter sp. nov., isolated from fresh soil in Korea.</title>
        <authorList>
            <person name="Le N.T.T."/>
        </authorList>
    </citation>
    <scope>NUCLEOTIDE SEQUENCE [LARGE SCALE GENOMIC DNA]</scope>
    <source>
        <strain evidence="1 2">R3-3</strain>
    </source>
</reference>
<keyword evidence="2" id="KW-1185">Reference proteome</keyword>
<name>A0ABU5DLG2_9BURK</name>
<evidence type="ECO:0008006" key="3">
    <source>
        <dbReference type="Google" id="ProtNLM"/>
    </source>
</evidence>
<dbReference type="PROSITE" id="PS51257">
    <property type="entry name" value="PROKAR_LIPOPROTEIN"/>
    <property type="match status" value="1"/>
</dbReference>